<dbReference type="InterPro" id="IPR036852">
    <property type="entry name" value="Peptidase_S8/S53_dom_sf"/>
</dbReference>
<gene>
    <name evidence="10" type="ORF">FXF68_36890</name>
</gene>
<evidence type="ECO:0000256" key="2">
    <source>
        <dbReference type="ARBA" id="ARBA00022670"/>
    </source>
</evidence>
<evidence type="ECO:0000256" key="8">
    <source>
        <dbReference type="SAM" id="SignalP"/>
    </source>
</evidence>
<evidence type="ECO:0000256" key="5">
    <source>
        <dbReference type="PROSITE-ProRule" id="PRU01240"/>
    </source>
</evidence>
<dbReference type="PRINTS" id="PR00723">
    <property type="entry name" value="SUBTILISIN"/>
</dbReference>
<dbReference type="Gene3D" id="3.40.50.200">
    <property type="entry name" value="Peptidase S8/S53 domain"/>
    <property type="match status" value="1"/>
</dbReference>
<keyword evidence="7" id="KW-1133">Transmembrane helix</keyword>
<dbReference type="GO" id="GO:0004252">
    <property type="term" value="F:serine-type endopeptidase activity"/>
    <property type="evidence" value="ECO:0007669"/>
    <property type="project" value="UniProtKB-UniRule"/>
</dbReference>
<accession>A0A5D3F712</accession>
<reference evidence="10 11" key="1">
    <citation type="submission" date="2019-08" db="EMBL/GenBank/DDBJ databases">
        <title>Actinomadura sp. nov. CYP1-5 isolated from mountain soil.</title>
        <authorList>
            <person name="Songsumanus A."/>
            <person name="Kuncharoen N."/>
            <person name="Kudo T."/>
            <person name="Yuki M."/>
            <person name="Igarashi Y."/>
            <person name="Tanasupawat S."/>
        </authorList>
    </citation>
    <scope>NUCLEOTIDE SEQUENCE [LARGE SCALE GENOMIC DNA]</scope>
    <source>
        <strain evidence="10 11">CYP1-5</strain>
    </source>
</reference>
<feature type="compositionally biased region" description="Pro residues" evidence="6">
    <location>
        <begin position="399"/>
        <end position="427"/>
    </location>
</feature>
<keyword evidence="2 5" id="KW-0645">Protease</keyword>
<dbReference type="InterPro" id="IPR000209">
    <property type="entry name" value="Peptidase_S8/S53_dom"/>
</dbReference>
<evidence type="ECO:0000313" key="10">
    <source>
        <dbReference type="EMBL" id="TYK43728.1"/>
    </source>
</evidence>
<feature type="compositionally biased region" description="Low complexity" evidence="6">
    <location>
        <begin position="389"/>
        <end position="398"/>
    </location>
</feature>
<feature type="active site" description="Charge relay system" evidence="5">
    <location>
        <position position="251"/>
    </location>
</feature>
<comment type="similarity">
    <text evidence="1 5">Belongs to the peptidase S8 family.</text>
</comment>
<evidence type="ECO:0000256" key="6">
    <source>
        <dbReference type="SAM" id="MobiDB-lite"/>
    </source>
</evidence>
<feature type="chain" id="PRO_5023102871" evidence="8">
    <location>
        <begin position="25"/>
        <end position="427"/>
    </location>
</feature>
<keyword evidence="3 5" id="KW-0378">Hydrolase</keyword>
<dbReference type="GO" id="GO:0006508">
    <property type="term" value="P:proteolysis"/>
    <property type="evidence" value="ECO:0007669"/>
    <property type="project" value="UniProtKB-KW"/>
</dbReference>
<feature type="transmembrane region" description="Helical" evidence="7">
    <location>
        <begin position="360"/>
        <end position="381"/>
    </location>
</feature>
<feature type="active site" description="Charge relay system" evidence="5">
    <location>
        <position position="99"/>
    </location>
</feature>
<dbReference type="PANTHER" id="PTHR43806:SF11">
    <property type="entry name" value="CEREVISIN-RELATED"/>
    <property type="match status" value="1"/>
</dbReference>
<keyword evidence="4 5" id="KW-0720">Serine protease</keyword>
<keyword evidence="7" id="KW-0472">Membrane</keyword>
<organism evidence="10 11">
    <name type="scientific">Actinomadura decatromicini</name>
    <dbReference type="NCBI Taxonomy" id="2604572"/>
    <lineage>
        <taxon>Bacteria</taxon>
        <taxon>Bacillati</taxon>
        <taxon>Actinomycetota</taxon>
        <taxon>Actinomycetes</taxon>
        <taxon>Streptosporangiales</taxon>
        <taxon>Thermomonosporaceae</taxon>
        <taxon>Actinomadura</taxon>
    </lineage>
</organism>
<keyword evidence="8" id="KW-0732">Signal</keyword>
<feature type="domain" description="Peptidase S8/S53" evidence="9">
    <location>
        <begin position="50"/>
        <end position="299"/>
    </location>
</feature>
<feature type="region of interest" description="Disordered" evidence="6">
    <location>
        <begin position="332"/>
        <end position="353"/>
    </location>
</feature>
<comment type="caution">
    <text evidence="10">The sequence shown here is derived from an EMBL/GenBank/DDBJ whole genome shotgun (WGS) entry which is preliminary data.</text>
</comment>
<name>A0A5D3F712_9ACTN</name>
<evidence type="ECO:0000313" key="11">
    <source>
        <dbReference type="Proteomes" id="UP000323505"/>
    </source>
</evidence>
<feature type="region of interest" description="Disordered" evidence="6">
    <location>
        <begin position="389"/>
        <end position="427"/>
    </location>
</feature>
<dbReference type="SUPFAM" id="SSF52743">
    <property type="entry name" value="Subtilisin-like"/>
    <property type="match status" value="1"/>
</dbReference>
<dbReference type="AlphaFoldDB" id="A0A5D3F712"/>
<dbReference type="InterPro" id="IPR015500">
    <property type="entry name" value="Peptidase_S8_subtilisin-rel"/>
</dbReference>
<keyword evidence="11" id="KW-1185">Reference proteome</keyword>
<feature type="signal peptide" evidence="8">
    <location>
        <begin position="1"/>
        <end position="24"/>
    </location>
</feature>
<dbReference type="InterPro" id="IPR050131">
    <property type="entry name" value="Peptidase_S8_subtilisin-like"/>
</dbReference>
<feature type="active site" description="Charge relay system" evidence="5">
    <location>
        <position position="59"/>
    </location>
</feature>
<evidence type="ECO:0000259" key="9">
    <source>
        <dbReference type="Pfam" id="PF00082"/>
    </source>
</evidence>
<sequence length="427" mass="43767">MTRALAAMAAASALVLSTAMPAVATPRGRDDQWWFSAWAIEKETWPISKGAGVTVAVIDNGVNGRIPDLQGVLVPGIDQTTFKGGDGQIAPTSDVDGSHGTAMAGLIASRGTGTGYVGVAPEAKIMSVKSSLTVWDKGIRFAVDHGAKVISISQGFATQRGCGPELQQAVSYALQRDVVVVASAGNDGDESNDSEEPGDCIGVLTVGAVDNKKTPWVSTQRKPYVSVAAPGVGVNALRADGTLLDNVSGTSQAAALTAAVVTLVRSKYPQMSAREVVQRIINTAVDAGPRGKDDLTGYGVVIPHAALTATVPKSAPNPVFAAYDRWMRSNPVQPSAVPSVRQPKTAAEKDSDQAARNTQLLIVGLVVAGLLGAVFVVFLVVRGRRRAGGVASVGGPQQYGPPPGWGGAAGPPPPPPPNGPGGTRPPN</sequence>
<dbReference type="EMBL" id="VSRQ01000010">
    <property type="protein sequence ID" value="TYK43728.1"/>
    <property type="molecule type" value="Genomic_DNA"/>
</dbReference>
<evidence type="ECO:0000256" key="7">
    <source>
        <dbReference type="SAM" id="Phobius"/>
    </source>
</evidence>
<keyword evidence="7" id="KW-0812">Transmembrane</keyword>
<protein>
    <submittedName>
        <fullName evidence="10">S8 family serine peptidase</fullName>
    </submittedName>
</protein>
<evidence type="ECO:0000256" key="4">
    <source>
        <dbReference type="ARBA" id="ARBA00022825"/>
    </source>
</evidence>
<dbReference type="PANTHER" id="PTHR43806">
    <property type="entry name" value="PEPTIDASE S8"/>
    <property type="match status" value="1"/>
</dbReference>
<evidence type="ECO:0000256" key="1">
    <source>
        <dbReference type="ARBA" id="ARBA00011073"/>
    </source>
</evidence>
<dbReference type="PROSITE" id="PS51892">
    <property type="entry name" value="SUBTILASE"/>
    <property type="match status" value="1"/>
</dbReference>
<dbReference type="Pfam" id="PF00082">
    <property type="entry name" value="Peptidase_S8"/>
    <property type="match status" value="1"/>
</dbReference>
<dbReference type="Proteomes" id="UP000323505">
    <property type="component" value="Unassembled WGS sequence"/>
</dbReference>
<proteinExistence type="inferred from homology"/>
<evidence type="ECO:0000256" key="3">
    <source>
        <dbReference type="ARBA" id="ARBA00022801"/>
    </source>
</evidence>